<feature type="compositionally biased region" description="Basic residues" evidence="1">
    <location>
        <begin position="99"/>
        <end position="111"/>
    </location>
</feature>
<evidence type="ECO:0000313" key="2">
    <source>
        <dbReference type="EMBL" id="JAA99085.1"/>
    </source>
</evidence>
<protein>
    <submittedName>
        <fullName evidence="2">Uncharacterized protein</fullName>
    </submittedName>
</protein>
<reference evidence="2" key="1">
    <citation type="submission" date="2013-07" db="EMBL/GenBank/DDBJ databases">
        <title>Transcriptome sequencing and developmental regulation of gene expression in Anopheles aquasalis.</title>
        <authorList>
            <consortium name="Brazilian Malaria Network (MCT/CNPq/MS/SCTIE/DECIT/PRONEX 555648/2009-5) and Research Network on Bioactive Molecules from Arthropod Vectors (NAP-MOBIARVE"/>
            <consortium name="University of Sao Paulo)"/>
            <person name="Marinotti O."/>
            <person name="Ribeiro J.M.C."/>
            <person name="Costa-da-Silva A.L."/>
            <person name="Silva M.C.P."/>
            <person name="Lopes A.R."/>
            <person name="Barros M.S."/>
            <person name="Sa-Nunes A."/>
            <person name="Konjin B.B."/>
            <person name="Carvalho E."/>
            <person name="Suesdek L."/>
            <person name="Silva-Neto M.A.C."/>
            <person name="Capurro M.L."/>
        </authorList>
    </citation>
    <scope>NUCLEOTIDE SEQUENCE</scope>
    <source>
        <tissue evidence="2">Whole body</tissue>
    </source>
</reference>
<feature type="compositionally biased region" description="Polar residues" evidence="1">
    <location>
        <begin position="51"/>
        <end position="61"/>
    </location>
</feature>
<feature type="compositionally biased region" description="Basic and acidic residues" evidence="1">
    <location>
        <begin position="8"/>
        <end position="23"/>
    </location>
</feature>
<dbReference type="VEuPathDB" id="VectorBase:AAQUA_007718"/>
<sequence>MTQKQLKRREDAKERQAAAKAEKYCFNGTTEMTPEPKQKMPRTSFPLDIDVSSNGGNNGSQVAVKEEAATPSKAPRMEPFQDPAKVPKNDQDDAEARREKNRQKKKAKQNKARAAAAVKRSGSGVGTSQSSNKPVPIDFSNVDYSRFKGGSRPLAPPRKGKRGFVGGFSVNVMHPDGSTSTAEVPRNLHPNSRIAKGIKRTEKLFNMSSTNPKRK</sequence>
<proteinExistence type="evidence at transcript level"/>
<feature type="compositionally biased region" description="Basic and acidic residues" evidence="1">
    <location>
        <begin position="85"/>
        <end position="98"/>
    </location>
</feature>
<name>T1DNW5_ANOAQ</name>
<dbReference type="AlphaFoldDB" id="T1DNW5"/>
<dbReference type="EMBL" id="GAMD01002505">
    <property type="protein sequence ID" value="JAA99085.1"/>
    <property type="molecule type" value="mRNA"/>
</dbReference>
<feature type="region of interest" description="Disordered" evidence="1">
    <location>
        <begin position="1"/>
        <end position="138"/>
    </location>
</feature>
<organism evidence="2">
    <name type="scientific">Anopheles aquasalis</name>
    <name type="common">Malaria mosquito</name>
    <dbReference type="NCBI Taxonomy" id="42839"/>
    <lineage>
        <taxon>Eukaryota</taxon>
        <taxon>Metazoa</taxon>
        <taxon>Ecdysozoa</taxon>
        <taxon>Arthropoda</taxon>
        <taxon>Hexapoda</taxon>
        <taxon>Insecta</taxon>
        <taxon>Pterygota</taxon>
        <taxon>Neoptera</taxon>
        <taxon>Endopterygota</taxon>
        <taxon>Diptera</taxon>
        <taxon>Nematocera</taxon>
        <taxon>Culicoidea</taxon>
        <taxon>Culicidae</taxon>
        <taxon>Anophelinae</taxon>
        <taxon>Anopheles</taxon>
    </lineage>
</organism>
<accession>T1DNW5</accession>
<evidence type="ECO:0000256" key="1">
    <source>
        <dbReference type="SAM" id="MobiDB-lite"/>
    </source>
</evidence>